<proteinExistence type="predicted"/>
<keyword evidence="2" id="KW-1185">Reference proteome</keyword>
<evidence type="ECO:0000313" key="1">
    <source>
        <dbReference type="EMBL" id="KYM76852.1"/>
    </source>
</evidence>
<dbReference type="Proteomes" id="UP000078540">
    <property type="component" value="Unassembled WGS sequence"/>
</dbReference>
<gene>
    <name evidence="1" type="ORF">ALC53_12741</name>
</gene>
<protein>
    <submittedName>
        <fullName evidence="1">Uncharacterized protein</fullName>
    </submittedName>
</protein>
<name>A0A195AXT3_9HYME</name>
<organism evidence="1 2">
    <name type="scientific">Atta colombica</name>
    <dbReference type="NCBI Taxonomy" id="520822"/>
    <lineage>
        <taxon>Eukaryota</taxon>
        <taxon>Metazoa</taxon>
        <taxon>Ecdysozoa</taxon>
        <taxon>Arthropoda</taxon>
        <taxon>Hexapoda</taxon>
        <taxon>Insecta</taxon>
        <taxon>Pterygota</taxon>
        <taxon>Neoptera</taxon>
        <taxon>Endopterygota</taxon>
        <taxon>Hymenoptera</taxon>
        <taxon>Apocrita</taxon>
        <taxon>Aculeata</taxon>
        <taxon>Formicoidea</taxon>
        <taxon>Formicidae</taxon>
        <taxon>Myrmicinae</taxon>
        <taxon>Atta</taxon>
    </lineage>
</organism>
<accession>A0A195AXT3</accession>
<dbReference type="EMBL" id="KQ976716">
    <property type="protein sequence ID" value="KYM76852.1"/>
    <property type="molecule type" value="Genomic_DNA"/>
</dbReference>
<evidence type="ECO:0000313" key="2">
    <source>
        <dbReference type="Proteomes" id="UP000078540"/>
    </source>
</evidence>
<reference evidence="1 2" key="1">
    <citation type="submission" date="2015-09" db="EMBL/GenBank/DDBJ databases">
        <title>Atta colombica WGS genome.</title>
        <authorList>
            <person name="Nygaard S."/>
            <person name="Hu H."/>
            <person name="Boomsma J."/>
            <person name="Zhang G."/>
        </authorList>
    </citation>
    <scope>NUCLEOTIDE SEQUENCE [LARGE SCALE GENOMIC DNA]</scope>
    <source>
        <strain evidence="1">Treedump-2</strain>
        <tissue evidence="1">Whole body</tissue>
    </source>
</reference>
<sequence length="41" mass="4712">QFRADARNCFKEELPIRALNLDYKTSESKRDGKSSQIVTVP</sequence>
<feature type="non-terminal residue" evidence="1">
    <location>
        <position position="1"/>
    </location>
</feature>
<dbReference type="AlphaFoldDB" id="A0A195AXT3"/>